<feature type="non-terminal residue" evidence="1">
    <location>
        <position position="88"/>
    </location>
</feature>
<dbReference type="Gene3D" id="3.30.450.40">
    <property type="match status" value="1"/>
</dbReference>
<proteinExistence type="predicted"/>
<organism evidence="1">
    <name type="scientific">marine metagenome</name>
    <dbReference type="NCBI Taxonomy" id="408172"/>
    <lineage>
        <taxon>unclassified sequences</taxon>
        <taxon>metagenomes</taxon>
        <taxon>ecological metagenomes</taxon>
    </lineage>
</organism>
<evidence type="ECO:0000313" key="1">
    <source>
        <dbReference type="EMBL" id="SVE55109.1"/>
    </source>
</evidence>
<dbReference type="SUPFAM" id="SSF55781">
    <property type="entry name" value="GAF domain-like"/>
    <property type="match status" value="1"/>
</dbReference>
<sequence length="88" mass="10208">MGKTKWDQRRYQELMDLHKAISLLSLEEISVVLVNRLPSILSIHYFTLFLYDKDKRKLNLMCHNHPEIESSFSLSLSSSPVMEAAILS</sequence>
<dbReference type="EMBL" id="UINC01225163">
    <property type="protein sequence ID" value="SVE55109.1"/>
    <property type="molecule type" value="Genomic_DNA"/>
</dbReference>
<name>A0A383EEP1_9ZZZZ</name>
<dbReference type="AlphaFoldDB" id="A0A383EEP1"/>
<accession>A0A383EEP1</accession>
<protein>
    <submittedName>
        <fullName evidence="1">Uncharacterized protein</fullName>
    </submittedName>
</protein>
<dbReference type="InterPro" id="IPR029016">
    <property type="entry name" value="GAF-like_dom_sf"/>
</dbReference>
<gene>
    <name evidence="1" type="ORF">METZ01_LOCUS507963</name>
</gene>
<reference evidence="1" key="1">
    <citation type="submission" date="2018-05" db="EMBL/GenBank/DDBJ databases">
        <authorList>
            <person name="Lanie J.A."/>
            <person name="Ng W.-L."/>
            <person name="Kazmierczak K.M."/>
            <person name="Andrzejewski T.M."/>
            <person name="Davidsen T.M."/>
            <person name="Wayne K.J."/>
            <person name="Tettelin H."/>
            <person name="Glass J.I."/>
            <person name="Rusch D."/>
            <person name="Podicherti R."/>
            <person name="Tsui H.-C.T."/>
            <person name="Winkler M.E."/>
        </authorList>
    </citation>
    <scope>NUCLEOTIDE SEQUENCE</scope>
</reference>